<comment type="caution">
    <text evidence="1">The sequence shown here is derived from an EMBL/GenBank/DDBJ whole genome shotgun (WGS) entry which is preliminary data.</text>
</comment>
<sequence length="61" mass="7090">RLLMGIWIRKKDSPHGAQLKWPHRITGGFYPLGYLLYLLEILRTRRCGTGNMCLIHPLSRA</sequence>
<evidence type="ECO:0000313" key="2">
    <source>
        <dbReference type="Proteomes" id="UP001434883"/>
    </source>
</evidence>
<reference evidence="1 2" key="1">
    <citation type="submission" date="2021-06" db="EMBL/GenBank/DDBJ databases">
        <authorList>
            <person name="Palmer J.M."/>
        </authorList>
    </citation>
    <scope>NUCLEOTIDE SEQUENCE [LARGE SCALE GENOMIC DNA]</scope>
    <source>
        <strain evidence="1 2">XC_2019</strain>
        <tissue evidence="1">Muscle</tissue>
    </source>
</reference>
<accession>A0ABV0RZ56</accession>
<dbReference type="Proteomes" id="UP001434883">
    <property type="component" value="Unassembled WGS sequence"/>
</dbReference>
<evidence type="ECO:0000313" key="1">
    <source>
        <dbReference type="EMBL" id="MEQ2213275.1"/>
    </source>
</evidence>
<proteinExistence type="predicted"/>
<feature type="non-terminal residue" evidence="1">
    <location>
        <position position="1"/>
    </location>
</feature>
<protein>
    <submittedName>
        <fullName evidence="1">Uncharacterized protein</fullName>
    </submittedName>
</protein>
<organism evidence="1 2">
    <name type="scientific">Xenoophorus captivus</name>
    <dbReference type="NCBI Taxonomy" id="1517983"/>
    <lineage>
        <taxon>Eukaryota</taxon>
        <taxon>Metazoa</taxon>
        <taxon>Chordata</taxon>
        <taxon>Craniata</taxon>
        <taxon>Vertebrata</taxon>
        <taxon>Euteleostomi</taxon>
        <taxon>Actinopterygii</taxon>
        <taxon>Neopterygii</taxon>
        <taxon>Teleostei</taxon>
        <taxon>Neoteleostei</taxon>
        <taxon>Acanthomorphata</taxon>
        <taxon>Ovalentaria</taxon>
        <taxon>Atherinomorphae</taxon>
        <taxon>Cyprinodontiformes</taxon>
        <taxon>Goodeidae</taxon>
        <taxon>Xenoophorus</taxon>
    </lineage>
</organism>
<dbReference type="EMBL" id="JAHRIN010061400">
    <property type="protein sequence ID" value="MEQ2213275.1"/>
    <property type="molecule type" value="Genomic_DNA"/>
</dbReference>
<gene>
    <name evidence="1" type="ORF">XENOCAPTIV_012212</name>
</gene>
<name>A0ABV0RZ56_9TELE</name>
<keyword evidence="2" id="KW-1185">Reference proteome</keyword>